<dbReference type="SMART" id="SM00421">
    <property type="entry name" value="HTH_LUXR"/>
    <property type="match status" value="1"/>
</dbReference>
<keyword evidence="9" id="KW-1185">Reference proteome</keyword>
<comment type="caution">
    <text evidence="8">The sequence shown here is derived from an EMBL/GenBank/DDBJ whole genome shotgun (WGS) entry which is preliminary data.</text>
</comment>
<evidence type="ECO:0000313" key="9">
    <source>
        <dbReference type="Proteomes" id="UP000658127"/>
    </source>
</evidence>
<dbReference type="RefSeq" id="WP_189023622.1">
    <property type="nucleotide sequence ID" value="NZ_BMNE01000001.1"/>
</dbReference>
<dbReference type="CDD" id="cd06170">
    <property type="entry name" value="LuxR_C_like"/>
    <property type="match status" value="1"/>
</dbReference>
<protein>
    <submittedName>
        <fullName evidence="8">DNA-binding response regulator</fullName>
    </submittedName>
</protein>
<dbReference type="InterPro" id="IPR000792">
    <property type="entry name" value="Tscrpt_reg_LuxR_C"/>
</dbReference>
<dbReference type="Gene3D" id="3.40.50.2300">
    <property type="match status" value="1"/>
</dbReference>
<dbReference type="GO" id="GO:0003677">
    <property type="term" value="F:DNA binding"/>
    <property type="evidence" value="ECO:0007669"/>
    <property type="project" value="UniProtKB-KW"/>
</dbReference>
<feature type="modified residue" description="4-aspartylphosphate" evidence="5">
    <location>
        <position position="52"/>
    </location>
</feature>
<feature type="domain" description="Response regulatory" evidence="7">
    <location>
        <begin position="2"/>
        <end position="121"/>
    </location>
</feature>
<organism evidence="8 9">
    <name type="scientific">Nocardia rhizosphaerihabitans</name>
    <dbReference type="NCBI Taxonomy" id="1691570"/>
    <lineage>
        <taxon>Bacteria</taxon>
        <taxon>Bacillati</taxon>
        <taxon>Actinomycetota</taxon>
        <taxon>Actinomycetes</taxon>
        <taxon>Mycobacteriales</taxon>
        <taxon>Nocardiaceae</taxon>
        <taxon>Nocardia</taxon>
    </lineage>
</organism>
<keyword evidence="4" id="KW-0804">Transcription</keyword>
<keyword evidence="3 8" id="KW-0238">DNA-binding</keyword>
<evidence type="ECO:0000256" key="4">
    <source>
        <dbReference type="ARBA" id="ARBA00023163"/>
    </source>
</evidence>
<dbReference type="SUPFAM" id="SSF52172">
    <property type="entry name" value="CheY-like"/>
    <property type="match status" value="1"/>
</dbReference>
<dbReference type="InterPro" id="IPR001789">
    <property type="entry name" value="Sig_transdc_resp-reg_receiver"/>
</dbReference>
<evidence type="ECO:0000256" key="5">
    <source>
        <dbReference type="PROSITE-ProRule" id="PRU00169"/>
    </source>
</evidence>
<evidence type="ECO:0000256" key="1">
    <source>
        <dbReference type="ARBA" id="ARBA00022553"/>
    </source>
</evidence>
<dbReference type="PROSITE" id="PS50110">
    <property type="entry name" value="RESPONSE_REGULATORY"/>
    <property type="match status" value="1"/>
</dbReference>
<evidence type="ECO:0000259" key="6">
    <source>
        <dbReference type="PROSITE" id="PS50043"/>
    </source>
</evidence>
<evidence type="ECO:0000313" key="8">
    <source>
        <dbReference type="EMBL" id="GGN68997.1"/>
    </source>
</evidence>
<accession>A0ABQ2K4E3</accession>
<dbReference type="PRINTS" id="PR00038">
    <property type="entry name" value="HTHLUXR"/>
</dbReference>
<reference evidence="9" key="1">
    <citation type="journal article" date="2019" name="Int. J. Syst. Evol. Microbiol.">
        <title>The Global Catalogue of Microorganisms (GCM) 10K type strain sequencing project: providing services to taxonomists for standard genome sequencing and annotation.</title>
        <authorList>
            <consortium name="The Broad Institute Genomics Platform"/>
            <consortium name="The Broad Institute Genome Sequencing Center for Infectious Disease"/>
            <person name="Wu L."/>
            <person name="Ma J."/>
        </authorList>
    </citation>
    <scope>NUCLEOTIDE SEQUENCE [LARGE SCALE GENOMIC DNA]</scope>
    <source>
        <strain evidence="9">CGMCC 4.7329</strain>
    </source>
</reference>
<proteinExistence type="predicted"/>
<dbReference type="CDD" id="cd17535">
    <property type="entry name" value="REC_NarL-like"/>
    <property type="match status" value="1"/>
</dbReference>
<dbReference type="SMART" id="SM00448">
    <property type="entry name" value="REC"/>
    <property type="match status" value="1"/>
</dbReference>
<dbReference type="InterPro" id="IPR058245">
    <property type="entry name" value="NreC/VraR/RcsB-like_REC"/>
</dbReference>
<dbReference type="Pfam" id="PF00196">
    <property type="entry name" value="GerE"/>
    <property type="match status" value="1"/>
</dbReference>
<keyword evidence="2" id="KW-0805">Transcription regulation</keyword>
<dbReference type="InterPro" id="IPR011006">
    <property type="entry name" value="CheY-like_superfamily"/>
</dbReference>
<feature type="domain" description="HTH luxR-type" evidence="6">
    <location>
        <begin position="143"/>
        <end position="213"/>
    </location>
</feature>
<keyword evidence="1 5" id="KW-0597">Phosphoprotein</keyword>
<dbReference type="InterPro" id="IPR039420">
    <property type="entry name" value="WalR-like"/>
</dbReference>
<dbReference type="Pfam" id="PF00072">
    <property type="entry name" value="Response_reg"/>
    <property type="match status" value="1"/>
</dbReference>
<name>A0ABQ2K4E3_9NOCA</name>
<dbReference type="Proteomes" id="UP000658127">
    <property type="component" value="Unassembled WGS sequence"/>
</dbReference>
<sequence length="221" mass="23912">MRITLAEDSALLRESLAQLLTAEGHEIVDSVGTATELLAAVRVRPPDLVIADVRMPPDHVDEGIRAALEIRRNQPGIAVLVLSQYVERRHAAEFLTGTGGIGYLLKDRVAAIGAFLDAVERVGAGGTAFDPEVVRQLLLHNRADSPLHRLTERERAVLELMAQGLSNAAICQQLFVTRSAVEKHINAIFTKLDLPAGEAHNRRVLAILQHLRAGAVDGQPG</sequence>
<dbReference type="EMBL" id="BMNE01000001">
    <property type="protein sequence ID" value="GGN68997.1"/>
    <property type="molecule type" value="Genomic_DNA"/>
</dbReference>
<evidence type="ECO:0000256" key="2">
    <source>
        <dbReference type="ARBA" id="ARBA00023015"/>
    </source>
</evidence>
<gene>
    <name evidence="8" type="ORF">GCM10011610_06820</name>
</gene>
<dbReference type="PROSITE" id="PS50043">
    <property type="entry name" value="HTH_LUXR_2"/>
    <property type="match status" value="1"/>
</dbReference>
<evidence type="ECO:0000256" key="3">
    <source>
        <dbReference type="ARBA" id="ARBA00023125"/>
    </source>
</evidence>
<dbReference type="PANTHER" id="PTHR43214">
    <property type="entry name" value="TWO-COMPONENT RESPONSE REGULATOR"/>
    <property type="match status" value="1"/>
</dbReference>
<dbReference type="PANTHER" id="PTHR43214:SF24">
    <property type="entry name" value="TRANSCRIPTIONAL REGULATORY PROTEIN NARL-RELATED"/>
    <property type="match status" value="1"/>
</dbReference>
<evidence type="ECO:0000259" key="7">
    <source>
        <dbReference type="PROSITE" id="PS50110"/>
    </source>
</evidence>